<keyword evidence="3 6" id="KW-0812">Transmembrane</keyword>
<reference evidence="9" key="1">
    <citation type="journal article" date="2017" name="Acta Aliment.">
        <title>Plant polysaccharide degrading enzyme system of Thermpbifida cellulosilytica TB100 revealed by de novo genome project data.</title>
        <authorList>
            <person name="Toth A."/>
            <person name="Baka E."/>
            <person name="Luzics S."/>
            <person name="Bata-Vidacs I."/>
            <person name="Nagy I."/>
            <person name="Balint B."/>
            <person name="Herceg R."/>
            <person name="Olasz F."/>
            <person name="Wilk T."/>
            <person name="Nagy T."/>
            <person name="Kriszt B."/>
            <person name="Nagy I."/>
            <person name="Kukolya J."/>
        </authorList>
    </citation>
    <scope>NUCLEOTIDE SEQUENCE [LARGE SCALE GENOMIC DNA]</scope>
    <source>
        <strain evidence="9">TB100</strain>
    </source>
</reference>
<dbReference type="InterPro" id="IPR051791">
    <property type="entry name" value="Pra-immunoreactive"/>
</dbReference>
<evidence type="ECO:0000313" key="9">
    <source>
        <dbReference type="Proteomes" id="UP000074382"/>
    </source>
</evidence>
<evidence type="ECO:0000256" key="3">
    <source>
        <dbReference type="ARBA" id="ARBA00022692"/>
    </source>
</evidence>
<comment type="subcellular location">
    <subcellularLocation>
        <location evidence="1">Cell membrane</location>
        <topology evidence="1">Multi-pass membrane protein</topology>
    </subcellularLocation>
</comment>
<dbReference type="EMBL" id="LGEM01000104">
    <property type="protein sequence ID" value="KUP95926.1"/>
    <property type="molecule type" value="Genomic_DNA"/>
</dbReference>
<dbReference type="PATRIC" id="fig|665004.4.peg.710"/>
<keyword evidence="9" id="KW-1185">Reference proteome</keyword>
<evidence type="ECO:0000313" key="8">
    <source>
        <dbReference type="EMBL" id="KUP95926.1"/>
    </source>
</evidence>
<dbReference type="InterPro" id="IPR010432">
    <property type="entry name" value="RDD"/>
</dbReference>
<dbReference type="Pfam" id="PF06271">
    <property type="entry name" value="RDD"/>
    <property type="match status" value="1"/>
</dbReference>
<keyword evidence="2" id="KW-1003">Cell membrane</keyword>
<organism evidence="8 9">
    <name type="scientific">Thermobifida cellulosilytica TB100</name>
    <dbReference type="NCBI Taxonomy" id="665004"/>
    <lineage>
        <taxon>Bacteria</taxon>
        <taxon>Bacillati</taxon>
        <taxon>Actinomycetota</taxon>
        <taxon>Actinomycetes</taxon>
        <taxon>Streptosporangiales</taxon>
        <taxon>Nocardiopsidaceae</taxon>
        <taxon>Thermobifida</taxon>
    </lineage>
</organism>
<evidence type="ECO:0000256" key="1">
    <source>
        <dbReference type="ARBA" id="ARBA00004651"/>
    </source>
</evidence>
<evidence type="ECO:0000259" key="7">
    <source>
        <dbReference type="Pfam" id="PF06271"/>
    </source>
</evidence>
<dbReference type="PANTHER" id="PTHR36115">
    <property type="entry name" value="PROLINE-RICH ANTIGEN HOMOLOG-RELATED"/>
    <property type="match status" value="1"/>
</dbReference>
<keyword evidence="4 6" id="KW-1133">Transmembrane helix</keyword>
<dbReference type="GO" id="GO:0005886">
    <property type="term" value="C:plasma membrane"/>
    <property type="evidence" value="ECO:0007669"/>
    <property type="project" value="UniProtKB-SubCell"/>
</dbReference>
<protein>
    <recommendedName>
        <fullName evidence="7">RDD domain-containing protein</fullName>
    </recommendedName>
</protein>
<feature type="domain" description="RDD" evidence="7">
    <location>
        <begin position="2"/>
        <end position="142"/>
    </location>
</feature>
<gene>
    <name evidence="8" type="ORF">AC529_15040</name>
</gene>
<dbReference type="PANTHER" id="PTHR36115:SF4">
    <property type="entry name" value="MEMBRANE PROTEIN"/>
    <property type="match status" value="1"/>
</dbReference>
<dbReference type="Proteomes" id="UP000074382">
    <property type="component" value="Unassembled WGS sequence"/>
</dbReference>
<dbReference type="STRING" id="665004.AC529_15040"/>
<proteinExistence type="predicted"/>
<keyword evidence="5 6" id="KW-0472">Membrane</keyword>
<sequence length="150" mass="16282">MAGFGRRLGARIIDYLLLSVLVWLLTFGIVLLVFMAYPNLEEPSSTFDQTFGLLFAFGWGVAAFLYDWFFVAASGRTPGKMMTGLRVINANGAPLSQGPSVLRSAAFGLPHSLPCLGHTFVFVSSLFIAGDDNAQALWDKMAQTVVVVSR</sequence>
<evidence type="ECO:0000256" key="5">
    <source>
        <dbReference type="ARBA" id="ARBA00023136"/>
    </source>
</evidence>
<feature type="transmembrane region" description="Helical" evidence="6">
    <location>
        <begin position="49"/>
        <end position="72"/>
    </location>
</feature>
<feature type="transmembrane region" description="Helical" evidence="6">
    <location>
        <begin position="12"/>
        <end position="37"/>
    </location>
</feature>
<name>A0A147KF46_THECS</name>
<comment type="caution">
    <text evidence="8">The sequence shown here is derived from an EMBL/GenBank/DDBJ whole genome shotgun (WGS) entry which is preliminary data.</text>
</comment>
<evidence type="ECO:0000256" key="2">
    <source>
        <dbReference type="ARBA" id="ARBA00022475"/>
    </source>
</evidence>
<dbReference type="AlphaFoldDB" id="A0A147KF46"/>
<evidence type="ECO:0000256" key="4">
    <source>
        <dbReference type="ARBA" id="ARBA00022989"/>
    </source>
</evidence>
<evidence type="ECO:0000256" key="6">
    <source>
        <dbReference type="SAM" id="Phobius"/>
    </source>
</evidence>
<accession>A0A147KF46</accession>